<dbReference type="PANTHER" id="PTHR21847">
    <property type="entry name" value="EF-HAND CALCIUM-BINDING DOMAIN-CONTAINING PROTEIN 10"/>
    <property type="match status" value="1"/>
</dbReference>
<dbReference type="Pfam" id="PF24548">
    <property type="entry name" value="EF_EFCAB10_C"/>
    <property type="match status" value="1"/>
</dbReference>
<dbReference type="Proteomes" id="UP000053201">
    <property type="component" value="Unassembled WGS sequence"/>
</dbReference>
<dbReference type="InParanoid" id="A0A0L0HJ90"/>
<feature type="domain" description="EF-hand" evidence="1">
    <location>
        <begin position="73"/>
        <end position="108"/>
    </location>
</feature>
<dbReference type="PANTHER" id="PTHR21847:SF1">
    <property type="entry name" value="EF-HAND CALCIUM-BINDING DOMAIN-CONTAINING PROTEIN 10"/>
    <property type="match status" value="1"/>
</dbReference>
<dbReference type="EMBL" id="KQ257455">
    <property type="protein sequence ID" value="KND00904.1"/>
    <property type="molecule type" value="Genomic_DNA"/>
</dbReference>
<dbReference type="CDD" id="cd22976">
    <property type="entry name" value="DD_EFCAB10"/>
    <property type="match status" value="1"/>
</dbReference>
<dbReference type="OMA" id="SMLLFYR"/>
<dbReference type="GO" id="GO:0005509">
    <property type="term" value="F:calcium ion binding"/>
    <property type="evidence" value="ECO:0007669"/>
    <property type="project" value="InterPro"/>
</dbReference>
<dbReference type="InterPro" id="IPR049760">
    <property type="entry name" value="DD_EFCAB10"/>
</dbReference>
<dbReference type="Gene3D" id="1.10.238.10">
    <property type="entry name" value="EF-hand"/>
    <property type="match status" value="1"/>
</dbReference>
<keyword evidence="3" id="KW-1185">Reference proteome</keyword>
<gene>
    <name evidence="2" type="ORF">SPPG_04004</name>
</gene>
<dbReference type="STRING" id="645134.A0A0L0HJ90"/>
<dbReference type="InterPro" id="IPR039879">
    <property type="entry name" value="EFC10"/>
</dbReference>
<organism evidence="2 3">
    <name type="scientific">Spizellomyces punctatus (strain DAOM BR117)</name>
    <dbReference type="NCBI Taxonomy" id="645134"/>
    <lineage>
        <taxon>Eukaryota</taxon>
        <taxon>Fungi</taxon>
        <taxon>Fungi incertae sedis</taxon>
        <taxon>Chytridiomycota</taxon>
        <taxon>Chytridiomycota incertae sedis</taxon>
        <taxon>Chytridiomycetes</taxon>
        <taxon>Spizellomycetales</taxon>
        <taxon>Spizellomycetaceae</taxon>
        <taxon>Spizellomyces</taxon>
    </lineage>
</organism>
<dbReference type="InterPro" id="IPR056587">
    <property type="entry name" value="EF_EFCAB10_C"/>
</dbReference>
<dbReference type="InterPro" id="IPR002048">
    <property type="entry name" value="EF_hand_dom"/>
</dbReference>
<evidence type="ECO:0000259" key="1">
    <source>
        <dbReference type="PROSITE" id="PS50222"/>
    </source>
</evidence>
<dbReference type="AlphaFoldDB" id="A0A0L0HJ90"/>
<reference evidence="2 3" key="1">
    <citation type="submission" date="2009-08" db="EMBL/GenBank/DDBJ databases">
        <title>The Genome Sequence of Spizellomyces punctatus strain DAOM BR117.</title>
        <authorList>
            <consortium name="The Broad Institute Genome Sequencing Platform"/>
            <person name="Russ C."/>
            <person name="Cuomo C."/>
            <person name="Shea T."/>
            <person name="Young S.K."/>
            <person name="Zeng Q."/>
            <person name="Koehrsen M."/>
            <person name="Haas B."/>
            <person name="Borodovsky M."/>
            <person name="Guigo R."/>
            <person name="Alvarado L."/>
            <person name="Berlin A."/>
            <person name="Bochicchio J."/>
            <person name="Borenstein D."/>
            <person name="Chapman S."/>
            <person name="Chen Z."/>
            <person name="Engels R."/>
            <person name="Freedman E."/>
            <person name="Gellesch M."/>
            <person name="Goldberg J."/>
            <person name="Griggs A."/>
            <person name="Gujja S."/>
            <person name="Heiman D."/>
            <person name="Hepburn T."/>
            <person name="Howarth C."/>
            <person name="Jen D."/>
            <person name="Larson L."/>
            <person name="Lewis B."/>
            <person name="Mehta T."/>
            <person name="Park D."/>
            <person name="Pearson M."/>
            <person name="Roberts A."/>
            <person name="Saif S."/>
            <person name="Shenoy N."/>
            <person name="Sisk P."/>
            <person name="Stolte C."/>
            <person name="Sykes S."/>
            <person name="Thomson T."/>
            <person name="Walk T."/>
            <person name="White J."/>
            <person name="Yandava C."/>
            <person name="Burger G."/>
            <person name="Gray M.W."/>
            <person name="Holland P.W.H."/>
            <person name="King N."/>
            <person name="Lang F.B.F."/>
            <person name="Roger A.J."/>
            <person name="Ruiz-Trillo I."/>
            <person name="Lander E."/>
            <person name="Nusbaum C."/>
        </authorList>
    </citation>
    <scope>NUCLEOTIDE SEQUENCE [LARGE SCALE GENOMIC DNA]</scope>
    <source>
        <strain evidence="2 3">DAOM BR117</strain>
    </source>
</reference>
<dbReference type="SUPFAM" id="SSF47391">
    <property type="entry name" value="Dimerization-anchoring domain of cAMP-dependent PK regulatory subunit"/>
    <property type="match status" value="1"/>
</dbReference>
<name>A0A0L0HJ90_SPIPD</name>
<dbReference type="GeneID" id="27687482"/>
<sequence>MPSLTSTKSGNASVSEHSREAAEYLNKNKVPQIIQQLICACLYEQPDDPREFMVRKLEEMRSARARGQSLILFTRGDLQALFRIFDVTGRGWITKEQYDAAMKNIGAAEKSNQRPSGVDQNRIRSDTFVEEALSALSRA</sequence>
<evidence type="ECO:0000313" key="3">
    <source>
        <dbReference type="Proteomes" id="UP000053201"/>
    </source>
</evidence>
<dbReference type="PROSITE" id="PS50222">
    <property type="entry name" value="EF_HAND_2"/>
    <property type="match status" value="1"/>
</dbReference>
<dbReference type="RefSeq" id="XP_016608943.1">
    <property type="nucleotide sequence ID" value="XM_016752253.1"/>
</dbReference>
<dbReference type="InterPro" id="IPR011992">
    <property type="entry name" value="EF-hand-dom_pair"/>
</dbReference>
<dbReference type="SUPFAM" id="SSF47473">
    <property type="entry name" value="EF-hand"/>
    <property type="match status" value="1"/>
</dbReference>
<dbReference type="VEuPathDB" id="FungiDB:SPPG_04004"/>
<protein>
    <recommendedName>
        <fullName evidence="1">EF-hand domain-containing protein</fullName>
    </recommendedName>
</protein>
<dbReference type="OrthoDB" id="10260455at2759"/>
<accession>A0A0L0HJ90</accession>
<dbReference type="eggNOG" id="ENOG502S28U">
    <property type="taxonomic scope" value="Eukaryota"/>
</dbReference>
<evidence type="ECO:0000313" key="2">
    <source>
        <dbReference type="EMBL" id="KND00904.1"/>
    </source>
</evidence>
<proteinExistence type="predicted"/>